<evidence type="ECO:0008006" key="5">
    <source>
        <dbReference type="Google" id="ProtNLM"/>
    </source>
</evidence>
<keyword evidence="2" id="KW-0732">Signal</keyword>
<dbReference type="OrthoDB" id="679784at2"/>
<feature type="signal peptide" evidence="2">
    <location>
        <begin position="1"/>
        <end position="24"/>
    </location>
</feature>
<dbReference type="Gene3D" id="1.20.5.320">
    <property type="entry name" value="6-Phosphogluconate Dehydrogenase, domain 3"/>
    <property type="match status" value="1"/>
</dbReference>
<feature type="region of interest" description="Disordered" evidence="1">
    <location>
        <begin position="28"/>
        <end position="54"/>
    </location>
</feature>
<dbReference type="Proteomes" id="UP000431264">
    <property type="component" value="Unassembled WGS sequence"/>
</dbReference>
<sequence length="196" mass="21597">MKKFKFISYLPAAVLILTLMSCSAEDGVDGQEGPQGIQGPAGADGLDGVDGQDGQDGNANVVASGWLPADWSFYDTPTKKIMRVVVNQFTQTELRNECLVMVYARQYGTSAVYSIPGPGRWSNVAYNLYFGSNSPNADGILIEIKSTENGVDLTDYQYDVARGNYFRYVIIPSNQTNRLPDLSDYEQVKAYYNLVD</sequence>
<keyword evidence="4" id="KW-1185">Reference proteome</keyword>
<dbReference type="AlphaFoldDB" id="A0A6I4IH23"/>
<protein>
    <recommendedName>
        <fullName evidence="5">Collagen-like protein</fullName>
    </recommendedName>
</protein>
<comment type="caution">
    <text evidence="3">The sequence shown here is derived from an EMBL/GenBank/DDBJ whole genome shotgun (WGS) entry which is preliminary data.</text>
</comment>
<gene>
    <name evidence="3" type="ORF">GOQ30_06760</name>
</gene>
<evidence type="ECO:0000313" key="4">
    <source>
        <dbReference type="Proteomes" id="UP000431264"/>
    </source>
</evidence>
<name>A0A6I4IH23_9FLAO</name>
<reference evidence="4" key="1">
    <citation type="submission" date="2019-05" db="EMBL/GenBank/DDBJ databases">
        <title>Flavobacterium profundi sp. nov., isolated from a deep-sea seamount.</title>
        <authorList>
            <person name="Zhang D.-C."/>
        </authorList>
    </citation>
    <scope>NUCLEOTIDE SEQUENCE [LARGE SCALE GENOMIC DNA]</scope>
    <source>
        <strain evidence="4">TP390</strain>
    </source>
</reference>
<accession>A0A6I4IH23</accession>
<dbReference type="EMBL" id="WQLW01000004">
    <property type="protein sequence ID" value="MVO08864.1"/>
    <property type="molecule type" value="Genomic_DNA"/>
</dbReference>
<feature type="chain" id="PRO_5026278695" description="Collagen-like protein" evidence="2">
    <location>
        <begin position="25"/>
        <end position="196"/>
    </location>
</feature>
<dbReference type="PROSITE" id="PS51257">
    <property type="entry name" value="PROKAR_LIPOPROTEIN"/>
    <property type="match status" value="1"/>
</dbReference>
<dbReference type="RefSeq" id="WP_140997260.1">
    <property type="nucleotide sequence ID" value="NZ_VDCZ01000004.1"/>
</dbReference>
<evidence type="ECO:0000313" key="3">
    <source>
        <dbReference type="EMBL" id="MVO08864.1"/>
    </source>
</evidence>
<proteinExistence type="predicted"/>
<organism evidence="3 4">
    <name type="scientific">Flavobacterium profundi</name>
    <dbReference type="NCBI Taxonomy" id="1774945"/>
    <lineage>
        <taxon>Bacteria</taxon>
        <taxon>Pseudomonadati</taxon>
        <taxon>Bacteroidota</taxon>
        <taxon>Flavobacteriia</taxon>
        <taxon>Flavobacteriales</taxon>
        <taxon>Flavobacteriaceae</taxon>
        <taxon>Flavobacterium</taxon>
    </lineage>
</organism>
<evidence type="ECO:0000256" key="1">
    <source>
        <dbReference type="SAM" id="MobiDB-lite"/>
    </source>
</evidence>
<evidence type="ECO:0000256" key="2">
    <source>
        <dbReference type="SAM" id="SignalP"/>
    </source>
</evidence>